<dbReference type="GO" id="GO:0051301">
    <property type="term" value="P:cell division"/>
    <property type="evidence" value="ECO:0007669"/>
    <property type="project" value="UniProtKB-KW"/>
</dbReference>
<evidence type="ECO:0000256" key="13">
    <source>
        <dbReference type="ARBA" id="ARBA00041418"/>
    </source>
</evidence>
<dbReference type="GO" id="GO:0005886">
    <property type="term" value="C:plasma membrane"/>
    <property type="evidence" value="ECO:0007669"/>
    <property type="project" value="TreeGrafter"/>
</dbReference>
<evidence type="ECO:0000256" key="3">
    <source>
        <dbReference type="ARBA" id="ARBA00022679"/>
    </source>
</evidence>
<evidence type="ECO:0000256" key="17">
    <source>
        <dbReference type="SAM" id="Phobius"/>
    </source>
</evidence>
<keyword evidence="6" id="KW-0573">Peptidoglycan synthesis</keyword>
<evidence type="ECO:0000256" key="2">
    <source>
        <dbReference type="ARBA" id="ARBA00022676"/>
    </source>
</evidence>
<comment type="catalytic activity">
    <reaction evidence="15">
        <text>[GlcNAc-(1-&gt;4)-Mur2Ac(oyl-L-Ala-gamma-D-Glu-L-Lys-D-Ala-D-Ala)](n)-di-trans,octa-cis-undecaprenyl diphosphate + beta-D-GlcNAc-(1-&gt;4)-Mur2Ac(oyl-L-Ala-gamma-D-Glu-L-Lys-D-Ala-D-Ala)-di-trans,octa-cis-undecaprenyl diphosphate = [GlcNAc-(1-&gt;4)-Mur2Ac(oyl-L-Ala-gamma-D-Glu-L-Lys-D-Ala-D-Ala)](n+1)-di-trans,octa-cis-undecaprenyl diphosphate + di-trans,octa-cis-undecaprenyl diphosphate + H(+)</text>
        <dbReference type="Rhea" id="RHEA:23708"/>
        <dbReference type="Rhea" id="RHEA-COMP:9602"/>
        <dbReference type="Rhea" id="RHEA-COMP:9603"/>
        <dbReference type="ChEBI" id="CHEBI:15378"/>
        <dbReference type="ChEBI" id="CHEBI:58405"/>
        <dbReference type="ChEBI" id="CHEBI:60033"/>
        <dbReference type="ChEBI" id="CHEBI:78435"/>
        <dbReference type="EC" id="2.4.99.28"/>
    </reaction>
</comment>
<feature type="transmembrane region" description="Helical" evidence="17">
    <location>
        <begin position="80"/>
        <end position="99"/>
    </location>
</feature>
<evidence type="ECO:0000313" key="18">
    <source>
        <dbReference type="EMBL" id="MBE1553597.1"/>
    </source>
</evidence>
<gene>
    <name evidence="18" type="ORF">H4683_000671</name>
</gene>
<evidence type="ECO:0000256" key="10">
    <source>
        <dbReference type="ARBA" id="ARBA00033270"/>
    </source>
</evidence>
<feature type="transmembrane region" description="Helical" evidence="17">
    <location>
        <begin position="291"/>
        <end position="312"/>
    </location>
</feature>
<keyword evidence="18" id="KW-0131">Cell cycle</keyword>
<feature type="transmembrane region" description="Helical" evidence="17">
    <location>
        <begin position="173"/>
        <end position="190"/>
    </location>
</feature>
<sequence length="394" mass="42544">MKLYIKRLFRYFDFPLFFVYLMLILFGLVMIYSSSMAMAVGKYKYKPDHFYILQIRNLMVAIPAFLIGAFFPYKNYKRKGLMVAGIIAMFTLLILVHFIGYGESVGAQSWIKLSIGGSIQPSEIAKLVIIIYFASVFAKKYEAGTIDNINQSIAPPIGILVLAVGSIMLETDIGTSFIIVMAALSVLAASGIKKRTFLKMSGVVTVALIPVVIILYFAWDTVMTPGRQGRLLAFLNPFDYALGSGYQIANGYIAIGTGGLKGLGLGNSIQKMGYLPEPHTDVIMAVISEELGLLGVIIVIGGLGFIVLRALSIALHAKDPHARMLAAGIGSVIGIQTFVNLGGLTGLIPLTGVPLPFISYGGTSVILLSLALGILMNVSMFVKYEKSNRKGSAL</sequence>
<comment type="caution">
    <text evidence="18">The sequence shown here is derived from an EMBL/GenBank/DDBJ whole genome shotgun (WGS) entry which is preliminary data.</text>
</comment>
<feature type="transmembrane region" description="Helical" evidence="17">
    <location>
        <begin position="149"/>
        <end position="167"/>
    </location>
</feature>
<evidence type="ECO:0000313" key="19">
    <source>
        <dbReference type="Proteomes" id="UP000658225"/>
    </source>
</evidence>
<dbReference type="GO" id="GO:0008360">
    <property type="term" value="P:regulation of cell shape"/>
    <property type="evidence" value="ECO:0007669"/>
    <property type="project" value="UniProtKB-KW"/>
</dbReference>
<evidence type="ECO:0000256" key="6">
    <source>
        <dbReference type="ARBA" id="ARBA00022984"/>
    </source>
</evidence>
<evidence type="ECO:0000256" key="11">
    <source>
        <dbReference type="ARBA" id="ARBA00038053"/>
    </source>
</evidence>
<dbReference type="Proteomes" id="UP000658225">
    <property type="component" value="Unassembled WGS sequence"/>
</dbReference>
<evidence type="ECO:0000256" key="1">
    <source>
        <dbReference type="ARBA" id="ARBA00004141"/>
    </source>
</evidence>
<name>A0A927MI54_9BACL</name>
<keyword evidence="7 17" id="KW-1133">Transmembrane helix</keyword>
<dbReference type="EC" id="2.4.99.28" evidence="14"/>
<evidence type="ECO:0000256" key="12">
    <source>
        <dbReference type="ARBA" id="ARBA00041185"/>
    </source>
</evidence>
<keyword evidence="5" id="KW-0133">Cell shape</keyword>
<keyword evidence="18" id="KW-0132">Cell division</keyword>
<dbReference type="Pfam" id="PF01098">
    <property type="entry name" value="FTSW_RODA_SPOVE"/>
    <property type="match status" value="1"/>
</dbReference>
<keyword evidence="19" id="KW-1185">Reference proteome</keyword>
<dbReference type="GO" id="GO:0008955">
    <property type="term" value="F:peptidoglycan glycosyltransferase activity"/>
    <property type="evidence" value="ECO:0007669"/>
    <property type="project" value="UniProtKB-EC"/>
</dbReference>
<dbReference type="GO" id="GO:0032153">
    <property type="term" value="C:cell division site"/>
    <property type="evidence" value="ECO:0007669"/>
    <property type="project" value="TreeGrafter"/>
</dbReference>
<protein>
    <recommendedName>
        <fullName evidence="12">Probable peptidoglycan glycosyltransferase FtsW</fullName>
        <ecNumber evidence="14">2.4.99.28</ecNumber>
    </recommendedName>
    <alternativeName>
        <fullName evidence="13">Cell division protein FtsW</fullName>
    </alternativeName>
    <alternativeName>
        <fullName evidence="10">Cell wall polymerase</fullName>
    </alternativeName>
    <alternativeName>
        <fullName evidence="9">Peptidoglycan polymerase</fullName>
    </alternativeName>
</protein>
<evidence type="ECO:0000256" key="4">
    <source>
        <dbReference type="ARBA" id="ARBA00022692"/>
    </source>
</evidence>
<keyword evidence="8 17" id="KW-0472">Membrane</keyword>
<accession>A0A927MI54</accession>
<dbReference type="InterPro" id="IPR018365">
    <property type="entry name" value="Cell_cycle_FtsW-rel_CS"/>
</dbReference>
<evidence type="ECO:0000256" key="5">
    <source>
        <dbReference type="ARBA" id="ARBA00022960"/>
    </source>
</evidence>
<dbReference type="PANTHER" id="PTHR30474">
    <property type="entry name" value="CELL CYCLE PROTEIN"/>
    <property type="match status" value="1"/>
</dbReference>
<proteinExistence type="inferred from homology"/>
<feature type="transmembrane region" description="Helical" evidence="17">
    <location>
        <begin position="360"/>
        <end position="382"/>
    </location>
</feature>
<keyword evidence="4 17" id="KW-0812">Transmembrane</keyword>
<comment type="subcellular location">
    <subcellularLocation>
        <location evidence="1">Membrane</location>
        <topology evidence="1">Multi-pass membrane protein</topology>
    </subcellularLocation>
</comment>
<keyword evidence="3" id="KW-0808">Transferase</keyword>
<dbReference type="PANTHER" id="PTHR30474:SF2">
    <property type="entry name" value="PEPTIDOGLYCAN GLYCOSYLTRANSFERASE FTSW-RELATED"/>
    <property type="match status" value="1"/>
</dbReference>
<dbReference type="RefSeq" id="WP_192597406.1">
    <property type="nucleotide sequence ID" value="NZ_JADBEL010000002.1"/>
</dbReference>
<comment type="function">
    <text evidence="16">Peptidoglycan polymerase that is essential for cell division.</text>
</comment>
<evidence type="ECO:0000256" key="16">
    <source>
        <dbReference type="ARBA" id="ARBA00049966"/>
    </source>
</evidence>
<evidence type="ECO:0000256" key="8">
    <source>
        <dbReference type="ARBA" id="ARBA00023136"/>
    </source>
</evidence>
<evidence type="ECO:0000256" key="15">
    <source>
        <dbReference type="ARBA" id="ARBA00049902"/>
    </source>
</evidence>
<keyword evidence="2" id="KW-0328">Glycosyltransferase</keyword>
<reference evidence="18" key="1">
    <citation type="submission" date="2020-10" db="EMBL/GenBank/DDBJ databases">
        <title>Genomic Encyclopedia of Type Strains, Phase IV (KMG-IV): sequencing the most valuable type-strain genomes for metagenomic binning, comparative biology and taxonomic classification.</title>
        <authorList>
            <person name="Goeker M."/>
        </authorList>
    </citation>
    <scope>NUCLEOTIDE SEQUENCE</scope>
    <source>
        <strain evidence="18">DSM 13886</strain>
    </source>
</reference>
<organism evidence="18 19">
    <name type="scientific">Sporosarcina limicola</name>
    <dbReference type="NCBI Taxonomy" id="34101"/>
    <lineage>
        <taxon>Bacteria</taxon>
        <taxon>Bacillati</taxon>
        <taxon>Bacillota</taxon>
        <taxon>Bacilli</taxon>
        <taxon>Bacillales</taxon>
        <taxon>Caryophanaceae</taxon>
        <taxon>Sporosarcina</taxon>
    </lineage>
</organism>
<dbReference type="AlphaFoldDB" id="A0A927MI54"/>
<evidence type="ECO:0000256" key="14">
    <source>
        <dbReference type="ARBA" id="ARBA00044770"/>
    </source>
</evidence>
<feature type="transmembrane region" description="Helical" evidence="17">
    <location>
        <begin position="324"/>
        <end position="348"/>
    </location>
</feature>
<evidence type="ECO:0000256" key="9">
    <source>
        <dbReference type="ARBA" id="ARBA00032370"/>
    </source>
</evidence>
<feature type="transmembrane region" description="Helical" evidence="17">
    <location>
        <begin position="119"/>
        <end position="137"/>
    </location>
</feature>
<dbReference type="GO" id="GO:0015648">
    <property type="term" value="F:lipid-linked peptidoglycan transporter activity"/>
    <property type="evidence" value="ECO:0007669"/>
    <property type="project" value="TreeGrafter"/>
</dbReference>
<feature type="transmembrane region" description="Helical" evidence="17">
    <location>
        <begin position="197"/>
        <end position="219"/>
    </location>
</feature>
<dbReference type="PROSITE" id="PS00428">
    <property type="entry name" value="FTSW_RODA_SPOVE"/>
    <property type="match status" value="1"/>
</dbReference>
<dbReference type="InterPro" id="IPR001182">
    <property type="entry name" value="FtsW/RodA"/>
</dbReference>
<feature type="transmembrane region" description="Helical" evidence="17">
    <location>
        <begin position="52"/>
        <end position="73"/>
    </location>
</feature>
<dbReference type="GO" id="GO:0009252">
    <property type="term" value="P:peptidoglycan biosynthetic process"/>
    <property type="evidence" value="ECO:0007669"/>
    <property type="project" value="UniProtKB-KW"/>
</dbReference>
<evidence type="ECO:0000256" key="7">
    <source>
        <dbReference type="ARBA" id="ARBA00022989"/>
    </source>
</evidence>
<comment type="similarity">
    <text evidence="11">Belongs to the SEDS family. FtsW subfamily.</text>
</comment>
<feature type="transmembrane region" description="Helical" evidence="17">
    <location>
        <begin position="12"/>
        <end position="32"/>
    </location>
</feature>
<dbReference type="EMBL" id="JADBEL010000002">
    <property type="protein sequence ID" value="MBE1553597.1"/>
    <property type="molecule type" value="Genomic_DNA"/>
</dbReference>